<dbReference type="CAZy" id="PL12">
    <property type="family name" value="Polysaccharide Lyase Family 12"/>
</dbReference>
<accession>B8JHC3</accession>
<keyword evidence="2" id="KW-0732">Signal</keyword>
<dbReference type="InterPro" id="IPR031680">
    <property type="entry name" value="Hepar_II_III_N"/>
</dbReference>
<feature type="domain" description="Heparin-sulfate lyase N-terminal" evidence="7">
    <location>
        <begin position="116"/>
        <end position="338"/>
    </location>
</feature>
<evidence type="ECO:0000256" key="5">
    <source>
        <dbReference type="SAM" id="MobiDB-lite"/>
    </source>
</evidence>
<gene>
    <name evidence="8" type="ordered locus">A2cp1_1481</name>
</gene>
<evidence type="ECO:0000256" key="4">
    <source>
        <dbReference type="ARBA" id="ARBA00023239"/>
    </source>
</evidence>
<dbReference type="AlphaFoldDB" id="B8JHC3"/>
<dbReference type="InterPro" id="IPR008929">
    <property type="entry name" value="Chondroitin_lyas"/>
</dbReference>
<dbReference type="Gene3D" id="2.70.98.70">
    <property type="match status" value="1"/>
</dbReference>
<dbReference type="Pfam" id="PF16889">
    <property type="entry name" value="Hepar_II_III_N"/>
    <property type="match status" value="1"/>
</dbReference>
<evidence type="ECO:0000256" key="3">
    <source>
        <dbReference type="ARBA" id="ARBA00022764"/>
    </source>
</evidence>
<keyword evidence="9" id="KW-1185">Reference proteome</keyword>
<organism evidence="8 9">
    <name type="scientific">Anaeromyxobacter dehalogenans (strain ATCC BAA-258 / DSM 21875 / 2CP-1)</name>
    <dbReference type="NCBI Taxonomy" id="455488"/>
    <lineage>
        <taxon>Bacteria</taxon>
        <taxon>Pseudomonadati</taxon>
        <taxon>Myxococcota</taxon>
        <taxon>Myxococcia</taxon>
        <taxon>Myxococcales</taxon>
        <taxon>Cystobacterineae</taxon>
        <taxon>Anaeromyxobacteraceae</taxon>
        <taxon>Anaeromyxobacter</taxon>
    </lineage>
</organism>
<dbReference type="KEGG" id="acp:A2cp1_1481"/>
<evidence type="ECO:0000259" key="7">
    <source>
        <dbReference type="Pfam" id="PF16889"/>
    </source>
</evidence>
<dbReference type="EMBL" id="CP001359">
    <property type="protein sequence ID" value="ACL64825.1"/>
    <property type="molecule type" value="Genomic_DNA"/>
</dbReference>
<dbReference type="Gene3D" id="1.50.10.100">
    <property type="entry name" value="Chondroitin AC/alginate lyase"/>
    <property type="match status" value="1"/>
</dbReference>
<evidence type="ECO:0000313" key="9">
    <source>
        <dbReference type="Proteomes" id="UP000007089"/>
    </source>
</evidence>
<sequence>MGAIGYYGYLAARVPPHRLLATAARRAVRGARNRLAPPLAPSPRALLEALGCDGPAGLAALLARPRPARPAWSPEALRRALEQRMPGEVERALARAEAAAAGRLVVYGREVDVRRADGGTDWQRDPIHGGRFDGRAPSAALPPAPGLDPKMAWAMGRGEHWVALACGAALHPRAAASDLLAEALAASVTDFAAQNPVGRGVHWTCAMEAGLRAWHLATALWVLALRRAPAPSLAAEAARLLVASGRFVLANLEDGGAVPNNHLVCDWLGLLACAEALPEWPEAPRWRALAAGGLARTLAEQVHAEGTSFEGSVPYHRFSLELFAAGFLLARAGGAPPQKPWRLHAMFRATRALAAASGDLPQLGDNDSGHALALRARGPTEAGYLCALGAALFRDPALLRPGAPPDDALEAAWLLGPEALDWLARARPGPPPGSVSFPAAGVHALRRGALEAFVSCGPHGQRGVGGHDHNDKLSFELRAAGALAVCDPGMPVYGRAPEVRDAFRSTRAHATVTVDGLEQSPIPPGRLFALPDAAGARLLAFAPGGEAERLAGEHRGFVARAGVVHRRELALADGGLVVVDRLAGRGTHAVELRWPLAHPAPQVREATAAEAAALARLARLARLRRPADPARVIEVPLGPAGHLLVAFSAPAGLAPELAPSLRSPGYGELVPASVATLAGPLACPAALATLFLHVEAEGSHPR</sequence>
<keyword evidence="4" id="KW-0456">Lyase</keyword>
<dbReference type="SUPFAM" id="SSF48230">
    <property type="entry name" value="Chondroitin AC/alginate lyase"/>
    <property type="match status" value="1"/>
</dbReference>
<proteinExistence type="predicted"/>
<dbReference type="PANTHER" id="PTHR39210">
    <property type="entry name" value="HEPARIN-SULFATE LYASE"/>
    <property type="match status" value="1"/>
</dbReference>
<feature type="region of interest" description="Disordered" evidence="5">
    <location>
        <begin position="117"/>
        <end position="140"/>
    </location>
</feature>
<evidence type="ECO:0000259" key="6">
    <source>
        <dbReference type="Pfam" id="PF07940"/>
    </source>
</evidence>
<dbReference type="PANTHER" id="PTHR39210:SF1">
    <property type="entry name" value="HEPARIN-SULFATE LYASE"/>
    <property type="match status" value="1"/>
</dbReference>
<feature type="compositionally biased region" description="Basic and acidic residues" evidence="5">
    <location>
        <begin position="117"/>
        <end position="134"/>
    </location>
</feature>
<dbReference type="HOGENOM" id="CLU_022012_0_0_7"/>
<name>B8JHC3_ANAD2</name>
<evidence type="ECO:0000256" key="1">
    <source>
        <dbReference type="ARBA" id="ARBA00004418"/>
    </source>
</evidence>
<dbReference type="RefSeq" id="WP_012632766.1">
    <property type="nucleotide sequence ID" value="NC_011891.1"/>
</dbReference>
<dbReference type="Pfam" id="PF07940">
    <property type="entry name" value="Hepar_II_III_C"/>
    <property type="match status" value="1"/>
</dbReference>
<keyword evidence="3" id="KW-0574">Periplasm</keyword>
<dbReference type="GO" id="GO:0016829">
    <property type="term" value="F:lyase activity"/>
    <property type="evidence" value="ECO:0007669"/>
    <property type="project" value="UniProtKB-KW"/>
</dbReference>
<dbReference type="InterPro" id="IPR012480">
    <property type="entry name" value="Hepar_II_III_C"/>
</dbReference>
<dbReference type="Proteomes" id="UP000007089">
    <property type="component" value="Chromosome"/>
</dbReference>
<comment type="subcellular location">
    <subcellularLocation>
        <location evidence="1">Periplasm</location>
    </subcellularLocation>
</comment>
<reference evidence="8" key="1">
    <citation type="submission" date="2009-01" db="EMBL/GenBank/DDBJ databases">
        <title>Complete sequence of Anaeromyxobacter dehalogenans 2CP-1.</title>
        <authorList>
            <consortium name="US DOE Joint Genome Institute"/>
            <person name="Lucas S."/>
            <person name="Copeland A."/>
            <person name="Lapidus A."/>
            <person name="Glavina del Rio T."/>
            <person name="Dalin E."/>
            <person name="Tice H."/>
            <person name="Bruce D."/>
            <person name="Goodwin L."/>
            <person name="Pitluck S."/>
            <person name="Saunders E."/>
            <person name="Brettin T."/>
            <person name="Detter J.C."/>
            <person name="Han C."/>
            <person name="Larimer F."/>
            <person name="Land M."/>
            <person name="Hauser L."/>
            <person name="Kyrpides N."/>
            <person name="Ovchinnikova G."/>
            <person name="Beliaev A.S."/>
            <person name="Richardson P."/>
        </authorList>
    </citation>
    <scope>NUCLEOTIDE SEQUENCE</scope>
    <source>
        <strain evidence="8">2CP-1</strain>
    </source>
</reference>
<feature type="domain" description="Heparinase II/III-like C-terminal" evidence="6">
    <location>
        <begin position="430"/>
        <end position="680"/>
    </location>
</feature>
<protein>
    <submittedName>
        <fullName evidence="8">Heparinase II/III family protein</fullName>
    </submittedName>
</protein>
<dbReference type="GO" id="GO:0042597">
    <property type="term" value="C:periplasmic space"/>
    <property type="evidence" value="ECO:0007669"/>
    <property type="project" value="UniProtKB-SubCell"/>
</dbReference>
<evidence type="ECO:0000313" key="8">
    <source>
        <dbReference type="EMBL" id="ACL64825.1"/>
    </source>
</evidence>
<evidence type="ECO:0000256" key="2">
    <source>
        <dbReference type="ARBA" id="ARBA00022729"/>
    </source>
</evidence>